<protein>
    <submittedName>
        <fullName evidence="1">Uncharacterized protein</fullName>
    </submittedName>
</protein>
<sequence length="58" mass="6990">MFKRKKKTIDLSLLKNSKTDEVRIPVLFLQTQKFFFENKISEEDCKVLARMLNAYYDN</sequence>
<evidence type="ECO:0000313" key="1">
    <source>
        <dbReference type="EMBL" id="SUM44650.1"/>
    </source>
</evidence>
<dbReference type="EMBL" id="UHDO01000001">
    <property type="protein sequence ID" value="SUM44650.1"/>
    <property type="molecule type" value="Genomic_DNA"/>
</dbReference>
<accession>A0A380G2T5</accession>
<gene>
    <name evidence="1" type="ORF">NCTC13830_02058</name>
</gene>
<reference evidence="1 2" key="1">
    <citation type="submission" date="2018-06" db="EMBL/GenBank/DDBJ databases">
        <authorList>
            <consortium name="Pathogen Informatics"/>
            <person name="Doyle S."/>
        </authorList>
    </citation>
    <scope>NUCLEOTIDE SEQUENCE [LARGE SCALE GENOMIC DNA]</scope>
    <source>
        <strain evidence="1 2">NCTC13830</strain>
    </source>
</reference>
<dbReference type="RefSeq" id="WP_167849370.1">
    <property type="nucleotide sequence ID" value="NZ_SRLF01000010.1"/>
</dbReference>
<dbReference type="Proteomes" id="UP000254047">
    <property type="component" value="Unassembled WGS sequence"/>
</dbReference>
<evidence type="ECO:0000313" key="2">
    <source>
        <dbReference type="Proteomes" id="UP000254047"/>
    </source>
</evidence>
<organism evidence="1 2">
    <name type="scientific">Staphylococcus petrasii</name>
    <dbReference type="NCBI Taxonomy" id="1276936"/>
    <lineage>
        <taxon>Bacteria</taxon>
        <taxon>Bacillati</taxon>
        <taxon>Bacillota</taxon>
        <taxon>Bacilli</taxon>
        <taxon>Bacillales</taxon>
        <taxon>Staphylococcaceae</taxon>
        <taxon>Staphylococcus</taxon>
    </lineage>
</organism>
<name>A0A380G2T5_9STAP</name>
<proteinExistence type="predicted"/>
<dbReference type="AlphaFoldDB" id="A0A380G2T5"/>